<sequence length="272" mass="30109">MRPETVAEFGTWRIVVPTVRVVESHLVLVRSVGRVDSLNEREAADLIDAYRAATSVLHRIFGSSGFMISFSVLWQPDSEGIGEPDPVPGAGCAIHVFGRRPGELISPVRAMALPRRVRLPARPDPELVERLRHELSLPPEPLTIEAPEGNLCDGCTGSVLTDQERWRSRDVRVIRPRRVLIDPHVLVLPLRHVVSLRDLEPSEVVSLSARLIESLAQFRLGSGSTGLSGFANDGIHARQETPHVHLHVYGRSATEPVNPYQRLAAYLSPNRP</sequence>
<dbReference type="AlphaFoldDB" id="A0A7Y9LCS2"/>
<evidence type="ECO:0000313" key="4">
    <source>
        <dbReference type="Proteomes" id="UP000569914"/>
    </source>
</evidence>
<dbReference type="GO" id="GO:0016787">
    <property type="term" value="F:hydrolase activity"/>
    <property type="evidence" value="ECO:0007669"/>
    <property type="project" value="UniProtKB-KW"/>
</dbReference>
<name>A0A7Y9LCS2_9ACTN</name>
<dbReference type="PROSITE" id="PS51084">
    <property type="entry name" value="HIT_2"/>
    <property type="match status" value="1"/>
</dbReference>
<dbReference type="Proteomes" id="UP000569914">
    <property type="component" value="Unassembled WGS sequence"/>
</dbReference>
<dbReference type="Gene3D" id="3.30.428.10">
    <property type="entry name" value="HIT-like"/>
    <property type="match status" value="1"/>
</dbReference>
<dbReference type="EMBL" id="JACCBU010000001">
    <property type="protein sequence ID" value="NYE71985.1"/>
    <property type="molecule type" value="Genomic_DNA"/>
</dbReference>
<evidence type="ECO:0000259" key="2">
    <source>
        <dbReference type="PROSITE" id="PS51084"/>
    </source>
</evidence>
<evidence type="ECO:0000313" key="3">
    <source>
        <dbReference type="EMBL" id="NYE71985.1"/>
    </source>
</evidence>
<dbReference type="InterPro" id="IPR036265">
    <property type="entry name" value="HIT-like_sf"/>
</dbReference>
<dbReference type="Pfam" id="PF01230">
    <property type="entry name" value="HIT"/>
    <property type="match status" value="1"/>
</dbReference>
<reference evidence="3 4" key="1">
    <citation type="submission" date="2020-07" db="EMBL/GenBank/DDBJ databases">
        <title>Sequencing the genomes of 1000 actinobacteria strains.</title>
        <authorList>
            <person name="Klenk H.-P."/>
        </authorList>
    </citation>
    <scope>NUCLEOTIDE SEQUENCE [LARGE SCALE GENOMIC DNA]</scope>
    <source>
        <strain evidence="3 4">DSM 22083</strain>
    </source>
</reference>
<feature type="short sequence motif" description="Histidine triad motif" evidence="1">
    <location>
        <begin position="243"/>
        <end position="247"/>
    </location>
</feature>
<keyword evidence="4" id="KW-1185">Reference proteome</keyword>
<organism evidence="3 4">
    <name type="scientific">Microlunatus parietis</name>
    <dbReference type="NCBI Taxonomy" id="682979"/>
    <lineage>
        <taxon>Bacteria</taxon>
        <taxon>Bacillati</taxon>
        <taxon>Actinomycetota</taxon>
        <taxon>Actinomycetes</taxon>
        <taxon>Propionibacteriales</taxon>
        <taxon>Propionibacteriaceae</taxon>
        <taxon>Microlunatus</taxon>
    </lineage>
</organism>
<dbReference type="SUPFAM" id="SSF54197">
    <property type="entry name" value="HIT-like"/>
    <property type="match status" value="1"/>
</dbReference>
<accession>A0A7Y9LCS2</accession>
<evidence type="ECO:0000256" key="1">
    <source>
        <dbReference type="PROSITE-ProRule" id="PRU00464"/>
    </source>
</evidence>
<keyword evidence="3" id="KW-0378">Hydrolase</keyword>
<gene>
    <name evidence="3" type="ORF">BKA15_003314</name>
</gene>
<comment type="caution">
    <text evidence="3">The sequence shown here is derived from an EMBL/GenBank/DDBJ whole genome shotgun (WGS) entry which is preliminary data.</text>
</comment>
<dbReference type="InterPro" id="IPR011146">
    <property type="entry name" value="HIT-like"/>
</dbReference>
<dbReference type="RefSeq" id="WP_179752501.1">
    <property type="nucleotide sequence ID" value="NZ_JACCBU010000001.1"/>
</dbReference>
<protein>
    <submittedName>
        <fullName evidence="3">Diadenosine tetraphosphate (Ap4A) HIT family hydrolase</fullName>
    </submittedName>
</protein>
<feature type="domain" description="HIT" evidence="2">
    <location>
        <begin position="184"/>
        <end position="258"/>
    </location>
</feature>
<proteinExistence type="predicted"/>